<keyword evidence="3" id="KW-1185">Reference proteome</keyword>
<dbReference type="Gene3D" id="3.40.50.1820">
    <property type="entry name" value="alpha/beta hydrolase"/>
    <property type="match status" value="1"/>
</dbReference>
<evidence type="ECO:0000313" key="1">
    <source>
        <dbReference type="EMBL" id="CBZ50766.1"/>
    </source>
</evidence>
<dbReference type="PANTHER" id="PTHR31591">
    <property type="entry name" value="UPF0613 PROTEIN PB24D3.06C"/>
    <property type="match status" value="1"/>
</dbReference>
<dbReference type="EMBL" id="FR823385">
    <property type="protein sequence ID" value="CBZ50766.1"/>
    <property type="molecule type" value="Genomic_DNA"/>
</dbReference>
<dbReference type="RefSeq" id="XP_003880799.1">
    <property type="nucleotide sequence ID" value="XM_003880750.1"/>
</dbReference>
<reference evidence="1" key="2">
    <citation type="submission" date="2011-03" db="EMBL/GenBank/DDBJ databases">
        <title>Comparative genomics and transcriptomics of Neospora caninum and Toxoplasma gondii.</title>
        <authorList>
            <person name="Reid A.J."/>
            <person name="Sohal A."/>
            <person name="Harris D."/>
            <person name="Quail M."/>
            <person name="Sanders M."/>
            <person name="Berriman M."/>
            <person name="Wastling J.M."/>
            <person name="Pain A."/>
        </authorList>
    </citation>
    <scope>NUCLEOTIDE SEQUENCE</scope>
    <source>
        <strain evidence="1">Liverpool</strain>
    </source>
</reference>
<dbReference type="EMBL" id="LN714484">
    <property type="protein sequence ID" value="CEL68066.1"/>
    <property type="molecule type" value="Genomic_DNA"/>
</dbReference>
<dbReference type="ESTHER" id="neocl-f0vce2">
    <property type="family name" value="Fusarinine_C_esterase_sidJ"/>
</dbReference>
<gene>
    <name evidence="2" type="ORF">BN1204_038410</name>
    <name evidence="1" type="ORF">NCLIV_038410</name>
</gene>
<dbReference type="GeneID" id="13441800"/>
<organism evidence="1 3">
    <name type="scientific">Neospora caninum (strain Liverpool)</name>
    <dbReference type="NCBI Taxonomy" id="572307"/>
    <lineage>
        <taxon>Eukaryota</taxon>
        <taxon>Sar</taxon>
        <taxon>Alveolata</taxon>
        <taxon>Apicomplexa</taxon>
        <taxon>Conoidasida</taxon>
        <taxon>Coccidia</taxon>
        <taxon>Eucoccidiorida</taxon>
        <taxon>Eimeriorina</taxon>
        <taxon>Sarcocystidae</taxon>
        <taxon>Neospora</taxon>
    </lineage>
</organism>
<proteinExistence type="predicted"/>
<dbReference type="GO" id="GO:0016746">
    <property type="term" value="F:acyltransferase activity"/>
    <property type="evidence" value="ECO:0007669"/>
    <property type="project" value="UniProtKB-KW"/>
</dbReference>
<protein>
    <submittedName>
        <fullName evidence="1">Predicted hydrolases or acyltransferases,related</fullName>
    </submittedName>
</protein>
<dbReference type="InterPro" id="IPR029058">
    <property type="entry name" value="AB_hydrolase_fold"/>
</dbReference>
<keyword evidence="1" id="KW-0012">Acyltransferase</keyword>
<reference evidence="3" key="3">
    <citation type="journal article" date="2012" name="PLoS Pathog.">
        <title>Comparative genomics of the apicomplexan parasites Toxoplasma gondii and Neospora caninum: Coccidia differing in host range and transmission strategy.</title>
        <authorList>
            <person name="Reid A.J."/>
            <person name="Vermont S.J."/>
            <person name="Cotton J.A."/>
            <person name="Harris D."/>
            <person name="Hill-Cawthorne G.A."/>
            <person name="Konen-Waisman S."/>
            <person name="Latham S.M."/>
            <person name="Mourier T."/>
            <person name="Norton R."/>
            <person name="Quail M.A."/>
            <person name="Sanders M."/>
            <person name="Shanmugam D."/>
            <person name="Sohal A."/>
            <person name="Wasmuth J.D."/>
            <person name="Brunk B."/>
            <person name="Grigg M.E."/>
            <person name="Howard J.C."/>
            <person name="Parkinson J."/>
            <person name="Roos D.S."/>
            <person name="Trees A.J."/>
            <person name="Berriman M."/>
            <person name="Pain A."/>
            <person name="Wastling J.M."/>
        </authorList>
    </citation>
    <scope>NUCLEOTIDE SEQUENCE [LARGE SCALE GENOMIC DNA]</scope>
    <source>
        <strain evidence="3">Liverpool</strain>
    </source>
</reference>
<accession>F0VCE2</accession>
<dbReference type="SUPFAM" id="SSF53474">
    <property type="entry name" value="alpha/beta-Hydrolases"/>
    <property type="match status" value="1"/>
</dbReference>
<reference evidence="1" key="1">
    <citation type="submission" date="2011-02" db="EMBL/GenBank/DDBJ databases">
        <authorList>
            <person name="Aslett M."/>
        </authorList>
    </citation>
    <scope>NUCLEOTIDE SEQUENCE</scope>
    <source>
        <strain evidence="1">Liverpool</strain>
    </source>
</reference>
<dbReference type="Pfam" id="PF08538">
    <property type="entry name" value="DUF1749"/>
    <property type="match status" value="1"/>
</dbReference>
<dbReference type="VEuPathDB" id="ToxoDB:NCLIV_038410"/>
<dbReference type="InterPro" id="IPR013744">
    <property type="entry name" value="SidJ"/>
</dbReference>
<dbReference type="eggNOG" id="KOG4840">
    <property type="taxonomic scope" value="Eukaryota"/>
</dbReference>
<dbReference type="OrthoDB" id="10034502at2759"/>
<dbReference type="AlphaFoldDB" id="F0VCE2"/>
<dbReference type="Proteomes" id="UP000007494">
    <property type="component" value="Chromosome IX"/>
</dbReference>
<name>F0VCE2_NEOCL</name>
<sequence length="320" mass="34456">MASSGFSPSLLKSMSSVDASNGAMNGEACGRGPCMRGVLAQPCRGHPNVLLFASYADGNECALVFIAGLTDGMMSCPWIPQLAQAIDRVGFATIQVNLSSSFGSCGMSSLQQDARELEVVVRYLRKEMRMKKVVLAGHSTGAQDIVSYLRHVNASPSPETKIDGAVLISGISDREAFSLMNGVVGKHLVEEALRLVEKGEPDGVLAERVMGCHFTAKRLLSLTQRLGDDDMFSTDLTDEELTHILAPLDVPCLFIYGEQDEYVPDMQRLRKFADLMITVVKKRAPQAGVVFLPGNHAFAADSDSNAMISAVCKFLEGFAA</sequence>
<keyword evidence="1" id="KW-0378">Hydrolase</keyword>
<dbReference type="PANTHER" id="PTHR31591:SF1">
    <property type="entry name" value="UPF0613 PROTEIN PB24D3.06C"/>
    <property type="match status" value="1"/>
</dbReference>
<dbReference type="GO" id="GO:0016787">
    <property type="term" value="F:hydrolase activity"/>
    <property type="evidence" value="ECO:0007669"/>
    <property type="project" value="UniProtKB-KW"/>
</dbReference>
<reference evidence="2" key="4">
    <citation type="journal article" date="2015" name="PLoS ONE">
        <title>Comprehensive Evaluation of Toxoplasma gondii VEG and Neospora caninum LIV Genomes with Tachyzoite Stage Transcriptome and Proteome Defines Novel Transcript Features.</title>
        <authorList>
            <person name="Ramaprasad A."/>
            <person name="Mourier T."/>
            <person name="Naeem R."/>
            <person name="Malas T.B."/>
            <person name="Moussa E."/>
            <person name="Panigrahi A."/>
            <person name="Vermont S.J."/>
            <person name="Otto T.D."/>
            <person name="Wastling J."/>
            <person name="Pain A."/>
        </authorList>
    </citation>
    <scope>NUCLEOTIDE SEQUENCE</scope>
    <source>
        <strain evidence="2">Liverpool</strain>
    </source>
</reference>
<keyword evidence="1" id="KW-0808">Transferase</keyword>
<evidence type="ECO:0000313" key="2">
    <source>
        <dbReference type="EMBL" id="CEL68066.1"/>
    </source>
</evidence>
<dbReference type="OMA" id="PPWVNKE"/>
<dbReference type="InParanoid" id="F0VCE2"/>
<evidence type="ECO:0000313" key="3">
    <source>
        <dbReference type="Proteomes" id="UP000007494"/>
    </source>
</evidence>